<dbReference type="KEGG" id="kphy:AOZ06_46625"/>
<keyword evidence="2" id="KW-1185">Reference proteome</keyword>
<dbReference type="STRING" id="860235.AOZ06_46625"/>
<dbReference type="SUPFAM" id="SSF52540">
    <property type="entry name" value="P-loop containing nucleoside triphosphate hydrolases"/>
    <property type="match status" value="1"/>
</dbReference>
<evidence type="ECO:0008006" key="3">
    <source>
        <dbReference type="Google" id="ProtNLM"/>
    </source>
</evidence>
<dbReference type="InterPro" id="IPR027417">
    <property type="entry name" value="P-loop_NTPase"/>
</dbReference>
<dbReference type="Proteomes" id="UP000063699">
    <property type="component" value="Chromosome"/>
</dbReference>
<evidence type="ECO:0000313" key="1">
    <source>
        <dbReference type="EMBL" id="ALG13352.1"/>
    </source>
</evidence>
<dbReference type="EMBL" id="CP012752">
    <property type="protein sequence ID" value="ALG13352.1"/>
    <property type="molecule type" value="Genomic_DNA"/>
</dbReference>
<organism evidence="1 2">
    <name type="scientific">Kibdelosporangium phytohabitans</name>
    <dbReference type="NCBI Taxonomy" id="860235"/>
    <lineage>
        <taxon>Bacteria</taxon>
        <taxon>Bacillati</taxon>
        <taxon>Actinomycetota</taxon>
        <taxon>Actinomycetes</taxon>
        <taxon>Pseudonocardiales</taxon>
        <taxon>Pseudonocardiaceae</taxon>
        <taxon>Kibdelosporangium</taxon>
    </lineage>
</organism>
<dbReference type="AlphaFoldDB" id="A0A0N9IAE8"/>
<protein>
    <recommendedName>
        <fullName evidence="3">Sulfotransferase domain-containing protein</fullName>
    </recommendedName>
</protein>
<proteinExistence type="predicted"/>
<accession>A0A0N9IAE8</accession>
<reference evidence="1 2" key="1">
    <citation type="submission" date="2015-07" db="EMBL/GenBank/DDBJ databases">
        <title>Genome sequencing of Kibdelosporangium phytohabitans.</title>
        <authorList>
            <person name="Qin S."/>
            <person name="Xing K."/>
        </authorList>
    </citation>
    <scope>NUCLEOTIDE SEQUENCE [LARGE SCALE GENOMIC DNA]</scope>
    <source>
        <strain evidence="1 2">KLBMP1111</strain>
    </source>
</reference>
<evidence type="ECO:0000313" key="2">
    <source>
        <dbReference type="Proteomes" id="UP000063699"/>
    </source>
</evidence>
<name>A0A0N9IAE8_9PSEU</name>
<sequence>MKSGTHLIQELLVAAGYGIYGQSRITDGIRPRFDRAAQARIVETVFDPVTVEKLSGADPATFSEAADEAWRALGWAWQTKFGMPLENRYGREVLDTDLIRETVQRTAAMDFAETPAGVAWILSEVELPRIDGRFLREWFTTGRPHMLFTYRDPRDVVLSMVNFLSGLTRQGYGTFSQFAVFHEILAAKPTLDERLTYALSDPAFPGFAEFQNSQWLLHHPRVCRATFEELIGERGGGSADRQLAAVTRILEFLDVDADPRLIADQLFNDSAFTFYKGRIGAWREVFTARHEALFNERFGHILTDYGYA</sequence>
<dbReference type="Gene3D" id="3.40.50.300">
    <property type="entry name" value="P-loop containing nucleotide triphosphate hydrolases"/>
    <property type="match status" value="1"/>
</dbReference>
<gene>
    <name evidence="1" type="ORF">AOZ06_46625</name>
</gene>